<feature type="transmembrane region" description="Helical" evidence="5">
    <location>
        <begin position="99"/>
        <end position="117"/>
    </location>
</feature>
<dbReference type="OrthoDB" id="958273at2"/>
<dbReference type="PANTHER" id="PTHR37955:SF1">
    <property type="entry name" value="DEP DOMAIN-CONTAINING PROTEIN"/>
    <property type="match status" value="1"/>
</dbReference>
<protein>
    <submittedName>
        <fullName evidence="6">Tellurite resistance protein</fullName>
    </submittedName>
</protein>
<feature type="transmembrane region" description="Helical" evidence="5">
    <location>
        <begin position="299"/>
        <end position="321"/>
    </location>
</feature>
<feature type="transmembrane region" description="Helical" evidence="5">
    <location>
        <begin position="185"/>
        <end position="204"/>
    </location>
</feature>
<dbReference type="AlphaFoldDB" id="A0A1M5I842"/>
<dbReference type="GO" id="GO:0005886">
    <property type="term" value="C:plasma membrane"/>
    <property type="evidence" value="ECO:0007669"/>
    <property type="project" value="TreeGrafter"/>
</dbReference>
<dbReference type="InterPro" id="IPR052951">
    <property type="entry name" value="Tellurite_res_ion_channel"/>
</dbReference>
<dbReference type="EMBL" id="FQWM01000001">
    <property type="protein sequence ID" value="SHG23943.1"/>
    <property type="molecule type" value="Genomic_DNA"/>
</dbReference>
<evidence type="ECO:0000256" key="2">
    <source>
        <dbReference type="ARBA" id="ARBA00022692"/>
    </source>
</evidence>
<dbReference type="GO" id="GO:0046583">
    <property type="term" value="F:monoatomic cation efflux transmembrane transporter activity"/>
    <property type="evidence" value="ECO:0007669"/>
    <property type="project" value="TreeGrafter"/>
</dbReference>
<keyword evidence="3 5" id="KW-1133">Transmembrane helix</keyword>
<dbReference type="Gene3D" id="1.50.10.150">
    <property type="entry name" value="Voltage-dependent anion channel"/>
    <property type="match status" value="1"/>
</dbReference>
<proteinExistence type="predicted"/>
<evidence type="ECO:0000256" key="3">
    <source>
        <dbReference type="ARBA" id="ARBA00022989"/>
    </source>
</evidence>
<evidence type="ECO:0000256" key="4">
    <source>
        <dbReference type="ARBA" id="ARBA00023136"/>
    </source>
</evidence>
<dbReference type="Pfam" id="PF03595">
    <property type="entry name" value="SLAC1"/>
    <property type="match status" value="1"/>
</dbReference>
<feature type="transmembrane region" description="Helical" evidence="5">
    <location>
        <begin position="123"/>
        <end position="147"/>
    </location>
</feature>
<keyword evidence="7" id="KW-1185">Reference proteome</keyword>
<comment type="subcellular location">
    <subcellularLocation>
        <location evidence="1">Membrane</location>
        <topology evidence="1">Multi-pass membrane protein</topology>
    </subcellularLocation>
</comment>
<name>A0A1M5I842_9RHOB</name>
<feature type="transmembrane region" description="Helical" evidence="5">
    <location>
        <begin position="273"/>
        <end position="293"/>
    </location>
</feature>
<evidence type="ECO:0000256" key="5">
    <source>
        <dbReference type="SAM" id="Phobius"/>
    </source>
</evidence>
<dbReference type="PANTHER" id="PTHR37955">
    <property type="entry name" value="TELLURITE RESISTANCE PROTEIN TEHA"/>
    <property type="match status" value="1"/>
</dbReference>
<dbReference type="InterPro" id="IPR004695">
    <property type="entry name" value="SLAC1/Mae1/Ssu1/TehA"/>
</dbReference>
<feature type="transmembrane region" description="Helical" evidence="5">
    <location>
        <begin position="159"/>
        <end position="179"/>
    </location>
</feature>
<feature type="transmembrane region" description="Helical" evidence="5">
    <location>
        <begin position="56"/>
        <end position="78"/>
    </location>
</feature>
<feature type="transmembrane region" description="Helical" evidence="5">
    <location>
        <begin position="243"/>
        <end position="261"/>
    </location>
</feature>
<sequence length="337" mass="36133">MTKAASTDNRDANTADAPTELSIGLQHFPVAFFAVSMGLWGWALAMWAGAAHIETLMPVAVGLRAIATIAFIAILGTYGLKALRNFAACRAEWAVPPRLAFFPAISISVLLVSMGFLPSHPDIAAILWPVGAALQGVLTLAVISSWISHRAFETGQLSPAWFIPAVGNVIVPIAGAPLGYIDLSWLFLSGGLIFWIVLLTLVMNRLMFHNPMPGKLLPTLVILIAPPALAFQAYVALVGTLDPFARILVSAAYVFALLVLIQLPRFRHLPFALSWWALSFPLAALATASFKMAEVAGKPIYNSIGFLVLAVLSVAVVALCVKTLRGLLNGVFWRPEV</sequence>
<keyword evidence="2 5" id="KW-0812">Transmembrane</keyword>
<evidence type="ECO:0000313" key="6">
    <source>
        <dbReference type="EMBL" id="SHG23943.1"/>
    </source>
</evidence>
<dbReference type="InterPro" id="IPR038665">
    <property type="entry name" value="Voltage-dep_anion_channel_sf"/>
</dbReference>
<evidence type="ECO:0000313" key="7">
    <source>
        <dbReference type="Proteomes" id="UP000184211"/>
    </source>
</evidence>
<dbReference type="CDD" id="cd09323">
    <property type="entry name" value="TDT_SLAC1_like"/>
    <property type="match status" value="1"/>
</dbReference>
<feature type="transmembrane region" description="Helical" evidence="5">
    <location>
        <begin position="216"/>
        <end position="237"/>
    </location>
</feature>
<dbReference type="RefSeq" id="WP_084604623.1">
    <property type="nucleotide sequence ID" value="NZ_FQWM01000001.1"/>
</dbReference>
<dbReference type="STRING" id="870908.SAMN04488044_0214"/>
<accession>A0A1M5I842</accession>
<evidence type="ECO:0000256" key="1">
    <source>
        <dbReference type="ARBA" id="ARBA00004141"/>
    </source>
</evidence>
<gene>
    <name evidence="6" type="ORF">SAMN04488044_0214</name>
</gene>
<reference evidence="7" key="1">
    <citation type="submission" date="2016-11" db="EMBL/GenBank/DDBJ databases">
        <authorList>
            <person name="Varghese N."/>
            <person name="Submissions S."/>
        </authorList>
    </citation>
    <scope>NUCLEOTIDE SEQUENCE [LARGE SCALE GENOMIC DNA]</scope>
    <source>
        <strain evidence="7">DSM 28223</strain>
    </source>
</reference>
<keyword evidence="4 5" id="KW-0472">Membrane</keyword>
<dbReference type="Proteomes" id="UP000184211">
    <property type="component" value="Unassembled WGS sequence"/>
</dbReference>
<organism evidence="6 7">
    <name type="scientific">Cognatishimia maritima</name>
    <dbReference type="NCBI Taxonomy" id="870908"/>
    <lineage>
        <taxon>Bacteria</taxon>
        <taxon>Pseudomonadati</taxon>
        <taxon>Pseudomonadota</taxon>
        <taxon>Alphaproteobacteria</taxon>
        <taxon>Rhodobacterales</taxon>
        <taxon>Paracoccaceae</taxon>
        <taxon>Cognatishimia</taxon>
    </lineage>
</organism>
<feature type="transmembrane region" description="Helical" evidence="5">
    <location>
        <begin position="30"/>
        <end position="50"/>
    </location>
</feature>